<dbReference type="AlphaFoldDB" id="A0A9D4F062"/>
<evidence type="ECO:0000313" key="2">
    <source>
        <dbReference type="EMBL" id="KAH3788623.1"/>
    </source>
</evidence>
<protein>
    <submittedName>
        <fullName evidence="2">Uncharacterized protein</fullName>
    </submittedName>
</protein>
<accession>A0A9D4F062</accession>
<name>A0A9D4F062_DREPO</name>
<evidence type="ECO:0000256" key="1">
    <source>
        <dbReference type="SAM" id="MobiDB-lite"/>
    </source>
</evidence>
<dbReference type="EMBL" id="JAIWYP010000008">
    <property type="protein sequence ID" value="KAH3788623.1"/>
    <property type="molecule type" value="Genomic_DNA"/>
</dbReference>
<keyword evidence="3" id="KW-1185">Reference proteome</keyword>
<dbReference type="Proteomes" id="UP000828390">
    <property type="component" value="Unassembled WGS sequence"/>
</dbReference>
<reference evidence="2" key="1">
    <citation type="journal article" date="2019" name="bioRxiv">
        <title>The Genome of the Zebra Mussel, Dreissena polymorpha: A Resource for Invasive Species Research.</title>
        <authorList>
            <person name="McCartney M.A."/>
            <person name="Auch B."/>
            <person name="Kono T."/>
            <person name="Mallez S."/>
            <person name="Zhang Y."/>
            <person name="Obille A."/>
            <person name="Becker A."/>
            <person name="Abrahante J.E."/>
            <person name="Garbe J."/>
            <person name="Badalamenti J.P."/>
            <person name="Herman A."/>
            <person name="Mangelson H."/>
            <person name="Liachko I."/>
            <person name="Sullivan S."/>
            <person name="Sone E.D."/>
            <person name="Koren S."/>
            <person name="Silverstein K.A.T."/>
            <person name="Beckman K.B."/>
            <person name="Gohl D.M."/>
        </authorList>
    </citation>
    <scope>NUCLEOTIDE SEQUENCE</scope>
    <source>
        <strain evidence="2">Duluth1</strain>
        <tissue evidence="2">Whole animal</tissue>
    </source>
</reference>
<proteinExistence type="predicted"/>
<reference evidence="2" key="2">
    <citation type="submission" date="2020-11" db="EMBL/GenBank/DDBJ databases">
        <authorList>
            <person name="McCartney M.A."/>
            <person name="Auch B."/>
            <person name="Kono T."/>
            <person name="Mallez S."/>
            <person name="Becker A."/>
            <person name="Gohl D.M."/>
            <person name="Silverstein K.A.T."/>
            <person name="Koren S."/>
            <person name="Bechman K.B."/>
            <person name="Herman A."/>
            <person name="Abrahante J.E."/>
            <person name="Garbe J."/>
        </authorList>
    </citation>
    <scope>NUCLEOTIDE SEQUENCE</scope>
    <source>
        <strain evidence="2">Duluth1</strain>
        <tissue evidence="2">Whole animal</tissue>
    </source>
</reference>
<sequence length="60" mass="6106">MDHTNHVNVCPSLSKSSLYGSGNSVSGGGSGCDPLLPVVTVVKVTNSSTFSCSFTRPSTT</sequence>
<organism evidence="2 3">
    <name type="scientific">Dreissena polymorpha</name>
    <name type="common">Zebra mussel</name>
    <name type="synonym">Mytilus polymorpha</name>
    <dbReference type="NCBI Taxonomy" id="45954"/>
    <lineage>
        <taxon>Eukaryota</taxon>
        <taxon>Metazoa</taxon>
        <taxon>Spiralia</taxon>
        <taxon>Lophotrochozoa</taxon>
        <taxon>Mollusca</taxon>
        <taxon>Bivalvia</taxon>
        <taxon>Autobranchia</taxon>
        <taxon>Heteroconchia</taxon>
        <taxon>Euheterodonta</taxon>
        <taxon>Imparidentia</taxon>
        <taxon>Neoheterodontei</taxon>
        <taxon>Myida</taxon>
        <taxon>Dreissenoidea</taxon>
        <taxon>Dreissenidae</taxon>
        <taxon>Dreissena</taxon>
    </lineage>
</organism>
<feature type="region of interest" description="Disordered" evidence="1">
    <location>
        <begin position="1"/>
        <end position="29"/>
    </location>
</feature>
<gene>
    <name evidence="2" type="ORF">DPMN_166769</name>
</gene>
<comment type="caution">
    <text evidence="2">The sequence shown here is derived from an EMBL/GenBank/DDBJ whole genome shotgun (WGS) entry which is preliminary data.</text>
</comment>
<feature type="compositionally biased region" description="Low complexity" evidence="1">
    <location>
        <begin position="12"/>
        <end position="24"/>
    </location>
</feature>
<evidence type="ECO:0000313" key="3">
    <source>
        <dbReference type="Proteomes" id="UP000828390"/>
    </source>
</evidence>